<feature type="transmembrane region" description="Helical" evidence="1">
    <location>
        <begin position="12"/>
        <end position="31"/>
    </location>
</feature>
<sequence length="408" mass="46000">MTSPKDAMPWVGLYICGASLVCTLAMAADAIQGIRQRNFWFPCRFFTVNAASVTLIAIAMKLSVDLTTEMPGVSDKTAKYYSIHFLFTMLANFLPSLGLMGDKELLANIIALGILIITILVNMLIQSYTGVFPVTCIVIIYLIFPAILPFSIALIVPTSRRIIEHKYKELHELDSTCRTANFSSKELVRNVKKHWMMAASGSNNNCGYMQNNMLKEEPNASNTNAISEIEEYTSYVLQVDEETKLSKRLLKNMLCSITRLLHESEKKEPNDLVKLLEKSKGFNGVLKFDSDQVPPLDSKENQNTWSMVLVTLTAIALALPNIPNHHVKELLDGMREGLQFVRHVEENLNEDIEDLVKARKASRRVWATVESCGKCLRIDLRNDEHKGKTSREILQWLGDEAVKVVIQF</sequence>
<dbReference type="PANTHER" id="PTHR35307">
    <property type="entry name" value="PROTEIN, PUTATIVE-RELATED"/>
    <property type="match status" value="1"/>
</dbReference>
<evidence type="ECO:0000313" key="2">
    <source>
        <dbReference type="EMBL" id="KAF5823929.1"/>
    </source>
</evidence>
<feature type="transmembrane region" description="Helical" evidence="1">
    <location>
        <begin position="80"/>
        <end position="98"/>
    </location>
</feature>
<dbReference type="PANTHER" id="PTHR35307:SF12">
    <property type="match status" value="1"/>
</dbReference>
<dbReference type="Gramene" id="mRNA:HanXRQr2_Chr01g0043601">
    <property type="protein sequence ID" value="mRNA:HanXRQr2_Chr01g0043601"/>
    <property type="gene ID" value="HanXRQr2_Chr01g0043601"/>
</dbReference>
<keyword evidence="1" id="KW-0472">Membrane</keyword>
<proteinExistence type="predicted"/>
<keyword evidence="1" id="KW-0812">Transmembrane</keyword>
<dbReference type="EMBL" id="MNCJ02000316">
    <property type="protein sequence ID" value="KAF5823929.1"/>
    <property type="molecule type" value="Genomic_DNA"/>
</dbReference>
<feature type="transmembrane region" description="Helical" evidence="1">
    <location>
        <begin position="131"/>
        <end position="156"/>
    </location>
</feature>
<feature type="transmembrane region" description="Helical" evidence="1">
    <location>
        <begin position="43"/>
        <end position="60"/>
    </location>
</feature>
<reference evidence="3" key="2">
    <citation type="submission" date="2017-02" db="EMBL/GenBank/DDBJ databases">
        <title>Sunflower complete genome.</title>
        <authorList>
            <person name="Langlade N."/>
            <person name="Munos S."/>
        </authorList>
    </citation>
    <scope>NUCLEOTIDE SEQUENCE [LARGE SCALE GENOMIC DNA]</scope>
    <source>
        <tissue evidence="3">Leaves</tissue>
    </source>
</reference>
<protein>
    <submittedName>
        <fullName evidence="3">Uncharacterized protein</fullName>
    </submittedName>
</protein>
<organism evidence="3 4">
    <name type="scientific">Helianthus annuus</name>
    <name type="common">Common sunflower</name>
    <dbReference type="NCBI Taxonomy" id="4232"/>
    <lineage>
        <taxon>Eukaryota</taxon>
        <taxon>Viridiplantae</taxon>
        <taxon>Streptophyta</taxon>
        <taxon>Embryophyta</taxon>
        <taxon>Tracheophyta</taxon>
        <taxon>Spermatophyta</taxon>
        <taxon>Magnoliopsida</taxon>
        <taxon>eudicotyledons</taxon>
        <taxon>Gunneridae</taxon>
        <taxon>Pentapetalae</taxon>
        <taxon>asterids</taxon>
        <taxon>campanulids</taxon>
        <taxon>Asterales</taxon>
        <taxon>Asteraceae</taxon>
        <taxon>Asteroideae</taxon>
        <taxon>Heliantheae alliance</taxon>
        <taxon>Heliantheae</taxon>
        <taxon>Helianthus</taxon>
    </lineage>
</organism>
<dbReference type="EMBL" id="CM007893">
    <property type="protein sequence ID" value="OTG28213.1"/>
    <property type="molecule type" value="Genomic_DNA"/>
</dbReference>
<dbReference type="Proteomes" id="UP000215914">
    <property type="component" value="Chromosome 4"/>
</dbReference>
<reference evidence="2" key="3">
    <citation type="submission" date="2020-06" db="EMBL/GenBank/DDBJ databases">
        <title>Helianthus annuus Genome sequencing and assembly Release 2.</title>
        <authorList>
            <person name="Gouzy J."/>
            <person name="Langlade N."/>
            <person name="Munos S."/>
        </authorList>
    </citation>
    <scope>NUCLEOTIDE SEQUENCE</scope>
    <source>
        <tissue evidence="2">Leaves</tissue>
    </source>
</reference>
<accession>A0A251UYW9</accession>
<evidence type="ECO:0000313" key="3">
    <source>
        <dbReference type="EMBL" id="OTG28213.1"/>
    </source>
</evidence>
<evidence type="ECO:0000313" key="4">
    <source>
        <dbReference type="Proteomes" id="UP000215914"/>
    </source>
</evidence>
<feature type="transmembrane region" description="Helical" evidence="1">
    <location>
        <begin position="105"/>
        <end position="125"/>
    </location>
</feature>
<dbReference type="InParanoid" id="A0A251UYW9"/>
<name>A0A251UYW9_HELAN</name>
<gene>
    <name evidence="3" type="ORF">HannXRQ_Chr04g0108741</name>
    <name evidence="2" type="ORF">HanXRQr2_Chr01g0043601</name>
</gene>
<dbReference type="AlphaFoldDB" id="A0A251UYW9"/>
<evidence type="ECO:0000256" key="1">
    <source>
        <dbReference type="SAM" id="Phobius"/>
    </source>
</evidence>
<keyword evidence="1" id="KW-1133">Transmembrane helix</keyword>
<reference evidence="2 4" key="1">
    <citation type="journal article" date="2017" name="Nature">
        <title>The sunflower genome provides insights into oil metabolism, flowering and Asterid evolution.</title>
        <authorList>
            <person name="Badouin H."/>
            <person name="Gouzy J."/>
            <person name="Grassa C.J."/>
            <person name="Murat F."/>
            <person name="Staton S.E."/>
            <person name="Cottret L."/>
            <person name="Lelandais-Briere C."/>
            <person name="Owens G.L."/>
            <person name="Carrere S."/>
            <person name="Mayjonade B."/>
            <person name="Legrand L."/>
            <person name="Gill N."/>
            <person name="Kane N.C."/>
            <person name="Bowers J.E."/>
            <person name="Hubner S."/>
            <person name="Bellec A."/>
            <person name="Berard A."/>
            <person name="Berges H."/>
            <person name="Blanchet N."/>
            <person name="Boniface M.C."/>
            <person name="Brunel D."/>
            <person name="Catrice O."/>
            <person name="Chaidir N."/>
            <person name="Claudel C."/>
            <person name="Donnadieu C."/>
            <person name="Faraut T."/>
            <person name="Fievet G."/>
            <person name="Helmstetter N."/>
            <person name="King M."/>
            <person name="Knapp S.J."/>
            <person name="Lai Z."/>
            <person name="Le Paslier M.C."/>
            <person name="Lippi Y."/>
            <person name="Lorenzon L."/>
            <person name="Mandel J.R."/>
            <person name="Marage G."/>
            <person name="Marchand G."/>
            <person name="Marquand E."/>
            <person name="Bret-Mestries E."/>
            <person name="Morien E."/>
            <person name="Nambeesan S."/>
            <person name="Nguyen T."/>
            <person name="Pegot-Espagnet P."/>
            <person name="Pouilly N."/>
            <person name="Raftis F."/>
            <person name="Sallet E."/>
            <person name="Schiex T."/>
            <person name="Thomas J."/>
            <person name="Vandecasteele C."/>
            <person name="Vares D."/>
            <person name="Vear F."/>
            <person name="Vautrin S."/>
            <person name="Crespi M."/>
            <person name="Mangin B."/>
            <person name="Burke J.M."/>
            <person name="Salse J."/>
            <person name="Munos S."/>
            <person name="Vincourt P."/>
            <person name="Rieseberg L.H."/>
            <person name="Langlade N.B."/>
        </authorList>
    </citation>
    <scope>NUCLEOTIDE SEQUENCE [LARGE SCALE GENOMIC DNA]</scope>
    <source>
        <strain evidence="4">cv. SF193</strain>
        <tissue evidence="2">Leaves</tissue>
    </source>
</reference>
<keyword evidence="4" id="KW-1185">Reference proteome</keyword>